<evidence type="ECO:0000256" key="7">
    <source>
        <dbReference type="SAM" id="MobiDB-lite"/>
    </source>
</evidence>
<comment type="similarity">
    <text evidence="5">Belongs to the TTI2 family.</text>
</comment>
<dbReference type="Gene3D" id="1.10.3090.10">
    <property type="entry name" value="cca-adding enzyme, domain 2"/>
    <property type="match status" value="1"/>
</dbReference>
<dbReference type="InterPro" id="IPR043519">
    <property type="entry name" value="NT_sf"/>
</dbReference>
<dbReference type="VEuPathDB" id="FungiDB:BO70DRAFT_369535"/>
<keyword evidence="3" id="KW-0547">Nucleotide-binding</keyword>
<feature type="compositionally biased region" description="Low complexity" evidence="7">
    <location>
        <begin position="843"/>
        <end position="853"/>
    </location>
</feature>
<dbReference type="Proteomes" id="UP000247233">
    <property type="component" value="Unassembled WGS sequence"/>
</dbReference>
<dbReference type="FunFam" id="3.30.460.10:FF:000019">
    <property type="entry name" value="tRNA nucleotidyltransferase cca2"/>
    <property type="match status" value="1"/>
</dbReference>
<dbReference type="GO" id="GO:0052929">
    <property type="term" value="F:ATP:3'-cytidine-cytidine-tRNA adenylyltransferase activity"/>
    <property type="evidence" value="ECO:0007669"/>
    <property type="project" value="TreeGrafter"/>
</dbReference>
<organism evidence="10 11">
    <name type="scientific">Aspergillus heteromorphus CBS 117.55</name>
    <dbReference type="NCBI Taxonomy" id="1448321"/>
    <lineage>
        <taxon>Eukaryota</taxon>
        <taxon>Fungi</taxon>
        <taxon>Dikarya</taxon>
        <taxon>Ascomycota</taxon>
        <taxon>Pezizomycotina</taxon>
        <taxon>Eurotiomycetes</taxon>
        <taxon>Eurotiomycetidae</taxon>
        <taxon>Eurotiales</taxon>
        <taxon>Aspergillaceae</taxon>
        <taxon>Aspergillus</taxon>
        <taxon>Aspergillus subgen. Circumdati</taxon>
    </lineage>
</organism>
<reference evidence="10 11" key="1">
    <citation type="submission" date="2016-12" db="EMBL/GenBank/DDBJ databases">
        <title>The genomes of Aspergillus section Nigri reveals drivers in fungal speciation.</title>
        <authorList>
            <consortium name="DOE Joint Genome Institute"/>
            <person name="Vesth T.C."/>
            <person name="Nybo J."/>
            <person name="Theobald S."/>
            <person name="Brandl J."/>
            <person name="Frisvad J.C."/>
            <person name="Nielsen K.F."/>
            <person name="Lyhne E.K."/>
            <person name="Kogle M.E."/>
            <person name="Kuo A."/>
            <person name="Riley R."/>
            <person name="Clum A."/>
            <person name="Nolan M."/>
            <person name="Lipzen A."/>
            <person name="Salamov A."/>
            <person name="Henrissat B."/>
            <person name="Wiebenga A."/>
            <person name="De Vries R.P."/>
            <person name="Grigoriev I.V."/>
            <person name="Mortensen U.H."/>
            <person name="Andersen M.R."/>
            <person name="Baker S.E."/>
        </authorList>
    </citation>
    <scope>NUCLEOTIDE SEQUENCE [LARGE SCALE GENOMIC DNA]</scope>
    <source>
        <strain evidence="10 11">CBS 117.55</strain>
    </source>
</reference>
<dbReference type="AlphaFoldDB" id="A0A317WTG0"/>
<keyword evidence="2 6" id="KW-0808">Transferase</keyword>
<keyword evidence="11" id="KW-1185">Reference proteome</keyword>
<feature type="region of interest" description="Disordered" evidence="7">
    <location>
        <begin position="835"/>
        <end position="861"/>
    </location>
</feature>
<dbReference type="GO" id="GO:0003723">
    <property type="term" value="F:RNA binding"/>
    <property type="evidence" value="ECO:0007669"/>
    <property type="project" value="UniProtKB-KW"/>
</dbReference>
<dbReference type="SUPFAM" id="SSF81301">
    <property type="entry name" value="Nucleotidyltransferase"/>
    <property type="match status" value="1"/>
</dbReference>
<accession>A0A317WTG0</accession>
<evidence type="ECO:0000256" key="4">
    <source>
        <dbReference type="ARBA" id="ARBA00022884"/>
    </source>
</evidence>
<protein>
    <submittedName>
        <fullName evidence="10">ATP:tRNA-specific tRNA nucleotidyltransferase</fullName>
    </submittedName>
</protein>
<dbReference type="EMBL" id="MSFL01000006">
    <property type="protein sequence ID" value="PWY87530.1"/>
    <property type="molecule type" value="Genomic_DNA"/>
</dbReference>
<dbReference type="Gene3D" id="3.30.460.10">
    <property type="entry name" value="Beta Polymerase, domain 2"/>
    <property type="match status" value="1"/>
</dbReference>
<dbReference type="GO" id="GO:0110078">
    <property type="term" value="C:TTT Hsp90 cochaperone complex"/>
    <property type="evidence" value="ECO:0007669"/>
    <property type="project" value="InterPro"/>
</dbReference>
<dbReference type="GO" id="GO:0052927">
    <property type="term" value="F:CC tRNA cytidylyltransferase activity"/>
    <property type="evidence" value="ECO:0007669"/>
    <property type="project" value="TreeGrafter"/>
</dbReference>
<dbReference type="Pfam" id="PF10521">
    <property type="entry name" value="Tti2"/>
    <property type="match status" value="1"/>
</dbReference>
<evidence type="ECO:0000259" key="9">
    <source>
        <dbReference type="Pfam" id="PF12627"/>
    </source>
</evidence>
<comment type="caution">
    <text evidence="10">The sequence shown here is derived from an EMBL/GenBank/DDBJ whole genome shotgun (WGS) entry which is preliminary data.</text>
</comment>
<dbReference type="SUPFAM" id="SSF81891">
    <property type="entry name" value="Poly A polymerase C-terminal region-like"/>
    <property type="match status" value="1"/>
</dbReference>
<keyword evidence="4 6" id="KW-0694">RNA-binding</keyword>
<evidence type="ECO:0000259" key="8">
    <source>
        <dbReference type="Pfam" id="PF01743"/>
    </source>
</evidence>
<dbReference type="GO" id="GO:0001680">
    <property type="term" value="P:tRNA 3'-terminal CCA addition"/>
    <property type="evidence" value="ECO:0007669"/>
    <property type="project" value="TreeGrafter"/>
</dbReference>
<feature type="domain" description="tRNA nucleotidyltransferase/poly(A) polymerase RNA and SrmB- binding" evidence="9">
    <location>
        <begin position="220"/>
        <end position="279"/>
    </location>
</feature>
<dbReference type="STRING" id="1448321.A0A317WTG0"/>
<dbReference type="GeneID" id="37066922"/>
<dbReference type="GO" id="GO:0005739">
    <property type="term" value="C:mitochondrion"/>
    <property type="evidence" value="ECO:0007669"/>
    <property type="project" value="UniProtKB-ARBA"/>
</dbReference>
<dbReference type="Pfam" id="PF01743">
    <property type="entry name" value="PolyA_pol"/>
    <property type="match status" value="1"/>
</dbReference>
<evidence type="ECO:0000313" key="10">
    <source>
        <dbReference type="EMBL" id="PWY87530.1"/>
    </source>
</evidence>
<proteinExistence type="inferred from homology"/>
<dbReference type="RefSeq" id="XP_025401413.1">
    <property type="nucleotide sequence ID" value="XM_025544685.1"/>
</dbReference>
<evidence type="ECO:0000256" key="3">
    <source>
        <dbReference type="ARBA" id="ARBA00022741"/>
    </source>
</evidence>
<evidence type="ECO:0000256" key="1">
    <source>
        <dbReference type="ARBA" id="ARBA00007265"/>
    </source>
</evidence>
<dbReference type="OrthoDB" id="445712at2759"/>
<dbReference type="GO" id="GO:0000166">
    <property type="term" value="F:nucleotide binding"/>
    <property type="evidence" value="ECO:0007669"/>
    <property type="project" value="UniProtKB-KW"/>
</dbReference>
<dbReference type="CDD" id="cd05398">
    <property type="entry name" value="NT_ClassII-CCAase"/>
    <property type="match status" value="1"/>
</dbReference>
<dbReference type="InterPro" id="IPR032828">
    <property type="entry name" value="PolyA_RNA-bd"/>
</dbReference>
<comment type="similarity">
    <text evidence="1 6">Belongs to the tRNA nucleotidyltransferase/poly(A) polymerase family.</text>
</comment>
<dbReference type="InterPro" id="IPR002646">
    <property type="entry name" value="PolA_pol_head_dom"/>
</dbReference>
<name>A0A317WTG0_9EURO</name>
<evidence type="ECO:0000256" key="6">
    <source>
        <dbReference type="RuleBase" id="RU003953"/>
    </source>
</evidence>
<evidence type="ECO:0000256" key="2">
    <source>
        <dbReference type="ARBA" id="ARBA00022679"/>
    </source>
</evidence>
<dbReference type="PANTHER" id="PTHR13734">
    <property type="entry name" value="TRNA-NUCLEOTIDYLTRANSFERASE"/>
    <property type="match status" value="1"/>
</dbReference>
<sequence length="1090" mass="121789">MDSLGRSLPLTPIESTLKTLLLDVVQYIGERNPQLPPTVLRFTGGWVRDKLLGVDSHDIDVGISNMTGYQFGLLLKKYMDTPGNLDKYRQTLPDEEFKQNIVSLHKIDANPEKSKHLETVTTKIFGLDVDLVNLRKETYCEDSRNPQMEFGTPEEDALRRDATINALFYNLNESKVEDFTGQGLTDMESGIIRTPLEPFQTFQDDPLRVLRLIRFASRLGYSIDEETQAAMRNEHIGEALKLKISRERVGVELEKMLQGPDPRGALHLIDSLGLYSTIFANHMDDVQADTSSWSLAYNGLEALLSPDAGPDVARLRHFLVRDRRETYYAWMIAAFAPWSSVPGRVPKTSKSKPLPPRTVDVARDSLRSDNKSMSLIGAAAKNWRHVIEIKDFVLINTHRSSDQITPEKLRQKVGLAIRSWSTSDWRLCILLAILQGHMHGQNLQEVVKGYEKFISYIQKANLEDVYEMAPLVNGVDTMQAFGVKAGPWLKKAQDMVIAWQLSHPEITEKEPLRSAAREALRRGDSHIPDSILDSTPVPRALDQLWDTISPHDHTQHQAACENLLIARECLRLCDLKELSESDQHAANNLYGWANRLRSELSLSVIAALDSILPVHQAANVPDILLALASFTSEADPWTTAETGATSAAILDSFTTTARSAPNNSFWTMLESILKEKIRPLFTKTRNPAITAAGRKDFHPVPLPRFDVSILDPEAQPWQAHEVYATTVLSWIVSQYQTSDIAHLEAHFPLLIPPILALIDSSPTALKTQGCLLITHLLHPIRAARSPILRRTNLSSVFDDAIRPCLLSLPTITPEDESLTLLAAAYPALRLLHKTASLPQPQPTTTTTTTTTTTSNPKNPHAQTLRENLIPSFHHTSITPTTRNDPSTNKPSFPYPRLSTLLLHQIHDELFDLGIQTTKYLQDIIPLVYSVLENPFGTAYPPLLLAGVAVARAVVLNAHPRVWVWRGEILGAVCGCWGVVGEEVDERIREKKKKKKEEEEEGTVNGGQSEEDNNDAVDVLERVKRELKGVVYLLRMAVENPVPGETQALQVKEGFQQEMEDLVAADEELRELLLGEVDGDDDSTFFGAGLE</sequence>
<evidence type="ECO:0000313" key="11">
    <source>
        <dbReference type="Proteomes" id="UP000247233"/>
    </source>
</evidence>
<evidence type="ECO:0000256" key="5">
    <source>
        <dbReference type="ARBA" id="ARBA00034736"/>
    </source>
</evidence>
<dbReference type="Pfam" id="PF12627">
    <property type="entry name" value="PolyA_pol_RNAbd"/>
    <property type="match status" value="1"/>
</dbReference>
<feature type="region of interest" description="Disordered" evidence="7">
    <location>
        <begin position="987"/>
        <end position="1014"/>
    </location>
</feature>
<gene>
    <name evidence="10" type="ORF">BO70DRAFT_369535</name>
</gene>
<dbReference type="PANTHER" id="PTHR13734:SF5">
    <property type="entry name" value="CCA TRNA NUCLEOTIDYLTRANSFERASE, MITOCHONDRIAL"/>
    <property type="match status" value="1"/>
</dbReference>
<dbReference type="InterPro" id="IPR018870">
    <property type="entry name" value="Tti2"/>
</dbReference>
<feature type="domain" description="Poly A polymerase head" evidence="8">
    <location>
        <begin position="40"/>
        <end position="193"/>
    </location>
</feature>